<feature type="domain" description="N-acetyltransferase" evidence="3">
    <location>
        <begin position="9"/>
        <end position="155"/>
    </location>
</feature>
<gene>
    <name evidence="4" type="ORF">WQ53_01260</name>
</gene>
<dbReference type="RefSeq" id="WP_052629642.1">
    <property type="nucleotide sequence ID" value="NZ_CP011144.1"/>
</dbReference>
<accession>A0A0E3ULM6</accession>
<evidence type="ECO:0000256" key="2">
    <source>
        <dbReference type="ARBA" id="ARBA00023315"/>
    </source>
</evidence>
<keyword evidence="5" id="KW-1185">Reference proteome</keyword>
<keyword evidence="2" id="KW-0012">Acyltransferase</keyword>
<organism evidence="4 5">
    <name type="scientific">Pseudoxanthomonas suwonensis</name>
    <dbReference type="NCBI Taxonomy" id="314722"/>
    <lineage>
        <taxon>Bacteria</taxon>
        <taxon>Pseudomonadati</taxon>
        <taxon>Pseudomonadota</taxon>
        <taxon>Gammaproteobacteria</taxon>
        <taxon>Lysobacterales</taxon>
        <taxon>Lysobacteraceae</taxon>
        <taxon>Pseudoxanthomonas</taxon>
    </lineage>
</organism>
<dbReference type="KEGG" id="psuw:WQ53_01260"/>
<dbReference type="SUPFAM" id="SSF55729">
    <property type="entry name" value="Acyl-CoA N-acyltransferases (Nat)"/>
    <property type="match status" value="1"/>
</dbReference>
<reference evidence="4 5" key="1">
    <citation type="journal article" date="2015" name="Genome Announc.">
        <title>Complete Genome Sequence of Pseudoxanthomonas suwonensis Strain J1, a Cellulose-Degrading Bacterium Isolated from Leaf- and Wood-Enriched Soil.</title>
        <authorList>
            <person name="Hou L."/>
            <person name="Jiang J."/>
            <person name="Xu Z."/>
            <person name="Zhou Y."/>
            <person name="Leung F.C."/>
        </authorList>
    </citation>
    <scope>NUCLEOTIDE SEQUENCE [LARGE SCALE GENOMIC DNA]</scope>
    <source>
        <strain evidence="4 5">J1</strain>
    </source>
</reference>
<dbReference type="PATRIC" id="fig|314722.6.peg.263"/>
<protein>
    <submittedName>
        <fullName evidence="4">Acetyltransferase</fullName>
    </submittedName>
</protein>
<dbReference type="AlphaFoldDB" id="A0A0E3ULM6"/>
<evidence type="ECO:0000313" key="5">
    <source>
        <dbReference type="Proteomes" id="UP000033067"/>
    </source>
</evidence>
<evidence type="ECO:0000259" key="3">
    <source>
        <dbReference type="PROSITE" id="PS51186"/>
    </source>
</evidence>
<proteinExistence type="predicted"/>
<dbReference type="EMBL" id="CP011144">
    <property type="protein sequence ID" value="AKC85596.1"/>
    <property type="molecule type" value="Genomic_DNA"/>
</dbReference>
<evidence type="ECO:0000313" key="4">
    <source>
        <dbReference type="EMBL" id="AKC85596.1"/>
    </source>
</evidence>
<dbReference type="Gene3D" id="3.40.630.30">
    <property type="match status" value="1"/>
</dbReference>
<keyword evidence="1 4" id="KW-0808">Transferase</keyword>
<name>A0A0E3ULM6_9GAMM</name>
<dbReference type="Pfam" id="PF00583">
    <property type="entry name" value="Acetyltransf_1"/>
    <property type="match status" value="1"/>
</dbReference>
<sequence>MSDATATVIEVRSAGLDDLPALAALFDGYRVFYGQPSDPVRAGAFLRERLERGDSWLLLAVDGQGAALGFVQLYPSFTSVGTAPIEILNDLFVAPESRGRGVARALLRRAADDARARGAVKLVLSTAVDNGPAQALYASEGWERDGGFVEYARRL</sequence>
<dbReference type="InterPro" id="IPR000182">
    <property type="entry name" value="GNAT_dom"/>
</dbReference>
<dbReference type="InterPro" id="IPR050832">
    <property type="entry name" value="Bact_Acetyltransf"/>
</dbReference>
<dbReference type="GO" id="GO:0016747">
    <property type="term" value="F:acyltransferase activity, transferring groups other than amino-acyl groups"/>
    <property type="evidence" value="ECO:0007669"/>
    <property type="project" value="InterPro"/>
</dbReference>
<dbReference type="PROSITE" id="PS51186">
    <property type="entry name" value="GNAT"/>
    <property type="match status" value="1"/>
</dbReference>
<dbReference type="InterPro" id="IPR016181">
    <property type="entry name" value="Acyl_CoA_acyltransferase"/>
</dbReference>
<dbReference type="PANTHER" id="PTHR43877">
    <property type="entry name" value="AMINOALKYLPHOSPHONATE N-ACETYLTRANSFERASE-RELATED-RELATED"/>
    <property type="match status" value="1"/>
</dbReference>
<dbReference type="OrthoDB" id="9792929at2"/>
<evidence type="ECO:0000256" key="1">
    <source>
        <dbReference type="ARBA" id="ARBA00022679"/>
    </source>
</evidence>
<dbReference type="Proteomes" id="UP000033067">
    <property type="component" value="Chromosome"/>
</dbReference>